<sequence>MRDLISEDIWRLVSSVAQSAGGLGITENFDVRVFNVAAPAGRGGRANRLIREDEAKRSILQLNNSDNLCFPRSLVGTRAHCERGSLRMGELHEKWNCIRRQSSSLQSELGKELTRNAGVTILEQGRDMREIERFQRYLAAETIAIIVFNFSTFGRGENPVYDGCTLLDSLGREPSIKLYIMYYKRKRHFNPILNVKAAAGSHGGYCVACNMGYSKDRVHRCIKKCPRCHAIPSCESPDAQLISVCESVKICNDCGRFVKLNSKHECGISYCRTCRSLQSSNHSCFMRPLRCKVVTENPGEDTRSATIQEDVTHASENEPEVKDKFKRDRVTFVFYDFETRQDETYEGTENVKIHVPTLCVAHQICETCAEIDDMSVRCRWYGVREFIFRDNPVKQVIELVTRTTKCFKKIICIAHNAKAFNAQFILNYLVEESEIMEEPRVILNGTKIIVMTVGNTKFINSVNYLPMRLADLPKAFGLKDTSDKGNFPHLFNTRENQSYIGSIPDARYYSPNQMKPEERMRFTNWHKEMIRANFIFNLQHEIVKYCRNDVEILRRACMAFRKIFLERVNVCPFEECTTIASSCMKVFRKNFLREKEIGIIPPGGYRNPDKQSRKALKWLVWKERELGHRITHARRHLCR</sequence>
<evidence type="ECO:0000256" key="4">
    <source>
        <dbReference type="ARBA" id="ARBA00022695"/>
    </source>
</evidence>
<evidence type="ECO:0000313" key="11">
    <source>
        <dbReference type="Proteomes" id="UP000078492"/>
    </source>
</evidence>
<comment type="catalytic activity">
    <reaction evidence="8">
        <text>DNA(n) + a 2'-deoxyribonucleoside 5'-triphosphate = DNA(n+1) + diphosphate</text>
        <dbReference type="Rhea" id="RHEA:22508"/>
        <dbReference type="Rhea" id="RHEA-COMP:17339"/>
        <dbReference type="Rhea" id="RHEA-COMP:17340"/>
        <dbReference type="ChEBI" id="CHEBI:33019"/>
        <dbReference type="ChEBI" id="CHEBI:61560"/>
        <dbReference type="ChEBI" id="CHEBI:173112"/>
        <dbReference type="EC" id="2.7.7.7"/>
    </reaction>
</comment>
<keyword evidence="6" id="KW-0239">DNA-directed DNA polymerase</keyword>
<gene>
    <name evidence="10" type="ORF">ALC57_09254</name>
</gene>
<keyword evidence="7" id="KW-0238">DNA-binding</keyword>
<dbReference type="EC" id="2.7.7.7" evidence="2"/>
<dbReference type="Pfam" id="PF03175">
    <property type="entry name" value="DNA_pol_B_2"/>
    <property type="match status" value="1"/>
</dbReference>
<evidence type="ECO:0000256" key="5">
    <source>
        <dbReference type="ARBA" id="ARBA00022705"/>
    </source>
</evidence>
<evidence type="ECO:0000313" key="10">
    <source>
        <dbReference type="EMBL" id="KYN18424.1"/>
    </source>
</evidence>
<reference evidence="10 11" key="1">
    <citation type="submission" date="2015-09" db="EMBL/GenBank/DDBJ databases">
        <title>Trachymyrmex cornetzi WGS genome.</title>
        <authorList>
            <person name="Nygaard S."/>
            <person name="Hu H."/>
            <person name="Boomsma J."/>
            <person name="Zhang G."/>
        </authorList>
    </citation>
    <scope>NUCLEOTIDE SEQUENCE [LARGE SCALE GENOMIC DNA]</scope>
    <source>
        <strain evidence="10">Tcor2-1</strain>
        <tissue evidence="10">Whole body</tissue>
    </source>
</reference>
<evidence type="ECO:0000256" key="7">
    <source>
        <dbReference type="ARBA" id="ARBA00023125"/>
    </source>
</evidence>
<dbReference type="STRING" id="471704.A0A151J5M8"/>
<evidence type="ECO:0000256" key="2">
    <source>
        <dbReference type="ARBA" id="ARBA00012417"/>
    </source>
</evidence>
<protein>
    <recommendedName>
        <fullName evidence="2">DNA-directed DNA polymerase</fullName>
        <ecNumber evidence="2">2.7.7.7</ecNumber>
    </recommendedName>
</protein>
<evidence type="ECO:0000256" key="8">
    <source>
        <dbReference type="ARBA" id="ARBA00049244"/>
    </source>
</evidence>
<evidence type="ECO:0000256" key="3">
    <source>
        <dbReference type="ARBA" id="ARBA00022679"/>
    </source>
</evidence>
<dbReference type="GO" id="GO:0006260">
    <property type="term" value="P:DNA replication"/>
    <property type="evidence" value="ECO:0007669"/>
    <property type="project" value="UniProtKB-KW"/>
</dbReference>
<evidence type="ECO:0000259" key="9">
    <source>
        <dbReference type="Pfam" id="PF03175"/>
    </source>
</evidence>
<dbReference type="GO" id="GO:0003887">
    <property type="term" value="F:DNA-directed DNA polymerase activity"/>
    <property type="evidence" value="ECO:0007669"/>
    <property type="project" value="UniProtKB-KW"/>
</dbReference>
<dbReference type="PANTHER" id="PTHR33568">
    <property type="entry name" value="DNA POLYMERASE"/>
    <property type="match status" value="1"/>
</dbReference>
<name>A0A151J5M8_9HYME</name>
<dbReference type="Proteomes" id="UP000078492">
    <property type="component" value="Unassembled WGS sequence"/>
</dbReference>
<dbReference type="SUPFAM" id="SSF53098">
    <property type="entry name" value="Ribonuclease H-like"/>
    <property type="match status" value="1"/>
</dbReference>
<evidence type="ECO:0000256" key="6">
    <source>
        <dbReference type="ARBA" id="ARBA00022932"/>
    </source>
</evidence>
<dbReference type="AlphaFoldDB" id="A0A151J5M8"/>
<dbReference type="GO" id="GO:0003677">
    <property type="term" value="F:DNA binding"/>
    <property type="evidence" value="ECO:0007669"/>
    <property type="project" value="UniProtKB-KW"/>
</dbReference>
<dbReference type="Gene3D" id="3.30.420.10">
    <property type="entry name" value="Ribonuclease H-like superfamily/Ribonuclease H"/>
    <property type="match status" value="1"/>
</dbReference>
<dbReference type="InterPro" id="IPR004868">
    <property type="entry name" value="DNA-dir_DNA_pol_B_mt/vir"/>
</dbReference>
<comment type="similarity">
    <text evidence="1">Belongs to the DNA polymerase type-B family.</text>
</comment>
<proteinExistence type="inferred from homology"/>
<keyword evidence="4" id="KW-0548">Nucleotidyltransferase</keyword>
<keyword evidence="3" id="KW-0808">Transferase</keyword>
<evidence type="ECO:0000256" key="1">
    <source>
        <dbReference type="ARBA" id="ARBA00005755"/>
    </source>
</evidence>
<keyword evidence="11" id="KW-1185">Reference proteome</keyword>
<dbReference type="InterPro" id="IPR012337">
    <property type="entry name" value="RNaseH-like_sf"/>
</dbReference>
<dbReference type="EMBL" id="KQ979967">
    <property type="protein sequence ID" value="KYN18424.1"/>
    <property type="molecule type" value="Genomic_DNA"/>
</dbReference>
<dbReference type="GO" id="GO:0000166">
    <property type="term" value="F:nucleotide binding"/>
    <property type="evidence" value="ECO:0007669"/>
    <property type="project" value="InterPro"/>
</dbReference>
<dbReference type="PANTHER" id="PTHR33568:SF3">
    <property type="entry name" value="DNA-DIRECTED DNA POLYMERASE"/>
    <property type="match status" value="1"/>
</dbReference>
<dbReference type="InterPro" id="IPR036397">
    <property type="entry name" value="RNaseH_sf"/>
</dbReference>
<accession>A0A151J5M8</accession>
<organism evidence="10 11">
    <name type="scientific">Trachymyrmex cornetzi</name>
    <dbReference type="NCBI Taxonomy" id="471704"/>
    <lineage>
        <taxon>Eukaryota</taxon>
        <taxon>Metazoa</taxon>
        <taxon>Ecdysozoa</taxon>
        <taxon>Arthropoda</taxon>
        <taxon>Hexapoda</taxon>
        <taxon>Insecta</taxon>
        <taxon>Pterygota</taxon>
        <taxon>Neoptera</taxon>
        <taxon>Endopterygota</taxon>
        <taxon>Hymenoptera</taxon>
        <taxon>Apocrita</taxon>
        <taxon>Aculeata</taxon>
        <taxon>Formicoidea</taxon>
        <taxon>Formicidae</taxon>
        <taxon>Myrmicinae</taxon>
        <taxon>Trachymyrmex</taxon>
    </lineage>
</organism>
<feature type="domain" description="DNA-directed DNA polymerase family B mitochondria/virus" evidence="9">
    <location>
        <begin position="410"/>
        <end position="596"/>
    </location>
</feature>
<keyword evidence="5" id="KW-0235">DNA replication</keyword>